<dbReference type="Gramene" id="C.cajan_07604.t">
    <property type="protein sequence ID" value="C.cajan_07604.t.cds1"/>
    <property type="gene ID" value="C.cajan_07604"/>
</dbReference>
<proteinExistence type="predicted"/>
<evidence type="ECO:0000313" key="2">
    <source>
        <dbReference type="Proteomes" id="UP000075243"/>
    </source>
</evidence>
<evidence type="ECO:0008006" key="3">
    <source>
        <dbReference type="Google" id="ProtNLM"/>
    </source>
</evidence>
<dbReference type="AlphaFoldDB" id="A0A151U755"/>
<dbReference type="SUPFAM" id="SSF56219">
    <property type="entry name" value="DNase I-like"/>
    <property type="match status" value="1"/>
</dbReference>
<sequence>MEIISKLMIQTIWGDSEVEYVEVPAVQAAGGMVCAWSKECFRLERVFRGVRYLGVQGVWKEGDISIVIVNVYSPCDLTEKRNMWNEIKGIRSVSNISRWLVAGDFNEVRRDIERQGIRGVSRRSQSIEFNEFIADMDLEEVRTVGRSFTWYRN</sequence>
<dbReference type="Proteomes" id="UP000075243">
    <property type="component" value="Chromosome 2"/>
</dbReference>
<reference evidence="1 2" key="1">
    <citation type="journal article" date="2012" name="Nat. Biotechnol.">
        <title>Draft genome sequence of pigeonpea (Cajanus cajan), an orphan legume crop of resource-poor farmers.</title>
        <authorList>
            <person name="Varshney R.K."/>
            <person name="Chen W."/>
            <person name="Li Y."/>
            <person name="Bharti A.K."/>
            <person name="Saxena R.K."/>
            <person name="Schlueter J.A."/>
            <person name="Donoghue M.T."/>
            <person name="Azam S."/>
            <person name="Fan G."/>
            <person name="Whaley A.M."/>
            <person name="Farmer A.D."/>
            <person name="Sheridan J."/>
            <person name="Iwata A."/>
            <person name="Tuteja R."/>
            <person name="Penmetsa R.V."/>
            <person name="Wu W."/>
            <person name="Upadhyaya H.D."/>
            <person name="Yang S.P."/>
            <person name="Shah T."/>
            <person name="Saxena K.B."/>
            <person name="Michael T."/>
            <person name="McCombie W.R."/>
            <person name="Yang B."/>
            <person name="Zhang G."/>
            <person name="Yang H."/>
            <person name="Wang J."/>
            <person name="Spillane C."/>
            <person name="Cook D.R."/>
            <person name="May G.D."/>
            <person name="Xu X."/>
            <person name="Jackson S.A."/>
        </authorList>
    </citation>
    <scope>NUCLEOTIDE SEQUENCE [LARGE SCALE GENOMIC DNA]</scope>
    <source>
        <strain evidence="2">cv. Asha</strain>
    </source>
</reference>
<dbReference type="EMBL" id="CM003604">
    <property type="protein sequence ID" value="KYP75113.1"/>
    <property type="molecule type" value="Genomic_DNA"/>
</dbReference>
<protein>
    <recommendedName>
        <fullName evidence="3">Endonuclease/exonuclease/phosphatase domain-containing protein</fullName>
    </recommendedName>
</protein>
<accession>A0A151U755</accession>
<evidence type="ECO:0000313" key="1">
    <source>
        <dbReference type="EMBL" id="KYP75113.1"/>
    </source>
</evidence>
<dbReference type="Gene3D" id="3.60.10.10">
    <property type="entry name" value="Endonuclease/exonuclease/phosphatase"/>
    <property type="match status" value="1"/>
</dbReference>
<gene>
    <name evidence="1" type="ORF">KK1_007811</name>
</gene>
<organism evidence="1 2">
    <name type="scientific">Cajanus cajan</name>
    <name type="common">Pigeon pea</name>
    <name type="synonym">Cajanus indicus</name>
    <dbReference type="NCBI Taxonomy" id="3821"/>
    <lineage>
        <taxon>Eukaryota</taxon>
        <taxon>Viridiplantae</taxon>
        <taxon>Streptophyta</taxon>
        <taxon>Embryophyta</taxon>
        <taxon>Tracheophyta</taxon>
        <taxon>Spermatophyta</taxon>
        <taxon>Magnoliopsida</taxon>
        <taxon>eudicotyledons</taxon>
        <taxon>Gunneridae</taxon>
        <taxon>Pentapetalae</taxon>
        <taxon>rosids</taxon>
        <taxon>fabids</taxon>
        <taxon>Fabales</taxon>
        <taxon>Fabaceae</taxon>
        <taxon>Papilionoideae</taxon>
        <taxon>50 kb inversion clade</taxon>
        <taxon>NPAAA clade</taxon>
        <taxon>indigoferoid/millettioid clade</taxon>
        <taxon>Phaseoleae</taxon>
        <taxon>Cajanus</taxon>
    </lineage>
</organism>
<keyword evidence="2" id="KW-1185">Reference proteome</keyword>
<dbReference type="OMA" id="CAWSKEC"/>
<name>A0A151U755_CAJCA</name>
<dbReference type="InterPro" id="IPR036691">
    <property type="entry name" value="Endo/exonu/phosph_ase_sf"/>
</dbReference>